<protein>
    <submittedName>
        <fullName evidence="1">Uncharacterized protein</fullName>
    </submittedName>
</protein>
<sequence length="68" mass="8105">MQALKKRNVRTESDIFKEDDIQLSEFLIRRTAEPLSRMNTGKSFLNLSSDEWIDNDDNHNGKEWRQHV</sequence>
<gene>
    <name evidence="1" type="ORF">TNCT_461571</name>
</gene>
<dbReference type="AlphaFoldDB" id="A0A8X6HFZ2"/>
<reference evidence="1" key="1">
    <citation type="submission" date="2020-07" db="EMBL/GenBank/DDBJ databases">
        <title>Multicomponent nature underlies the extraordinary mechanical properties of spider dragline silk.</title>
        <authorList>
            <person name="Kono N."/>
            <person name="Nakamura H."/>
            <person name="Mori M."/>
            <person name="Yoshida Y."/>
            <person name="Ohtoshi R."/>
            <person name="Malay A.D."/>
            <person name="Moran D.A.P."/>
            <person name="Tomita M."/>
            <person name="Numata K."/>
            <person name="Arakawa K."/>
        </authorList>
    </citation>
    <scope>NUCLEOTIDE SEQUENCE</scope>
</reference>
<comment type="caution">
    <text evidence="1">The sequence shown here is derived from an EMBL/GenBank/DDBJ whole genome shotgun (WGS) entry which is preliminary data.</text>
</comment>
<organism evidence="1 2">
    <name type="scientific">Trichonephila clavata</name>
    <name type="common">Joro spider</name>
    <name type="synonym">Nephila clavata</name>
    <dbReference type="NCBI Taxonomy" id="2740835"/>
    <lineage>
        <taxon>Eukaryota</taxon>
        <taxon>Metazoa</taxon>
        <taxon>Ecdysozoa</taxon>
        <taxon>Arthropoda</taxon>
        <taxon>Chelicerata</taxon>
        <taxon>Arachnida</taxon>
        <taxon>Araneae</taxon>
        <taxon>Araneomorphae</taxon>
        <taxon>Entelegynae</taxon>
        <taxon>Araneoidea</taxon>
        <taxon>Nephilidae</taxon>
        <taxon>Trichonephila</taxon>
    </lineage>
</organism>
<dbReference type="EMBL" id="BMAO01038036">
    <property type="protein sequence ID" value="GFR22113.1"/>
    <property type="molecule type" value="Genomic_DNA"/>
</dbReference>
<evidence type="ECO:0000313" key="1">
    <source>
        <dbReference type="EMBL" id="GFR22113.1"/>
    </source>
</evidence>
<keyword evidence="2" id="KW-1185">Reference proteome</keyword>
<evidence type="ECO:0000313" key="2">
    <source>
        <dbReference type="Proteomes" id="UP000887116"/>
    </source>
</evidence>
<dbReference type="Proteomes" id="UP000887116">
    <property type="component" value="Unassembled WGS sequence"/>
</dbReference>
<proteinExistence type="predicted"/>
<accession>A0A8X6HFZ2</accession>
<name>A0A8X6HFZ2_TRICU</name>